<evidence type="ECO:0000256" key="3">
    <source>
        <dbReference type="ARBA" id="ARBA00022729"/>
    </source>
</evidence>
<dbReference type="NCBIfam" id="NF003767">
    <property type="entry name" value="PRK05363.1"/>
    <property type="match status" value="1"/>
</dbReference>
<keyword evidence="2 5" id="KW-0479">Metal-binding</keyword>
<comment type="cofactor">
    <cofactor evidence="5">
        <name>Mo-molybdopterin</name>
        <dbReference type="ChEBI" id="CHEBI:71302"/>
    </cofactor>
    <text evidence="5">Binds 1 Mo-molybdopterin (Mo-MPT) cofactor per subunit.</text>
</comment>
<comment type="similarity">
    <text evidence="5">Belongs to the MsrP family.</text>
</comment>
<feature type="region of interest" description="Disordered" evidence="6">
    <location>
        <begin position="44"/>
        <end position="65"/>
    </location>
</feature>
<comment type="caution">
    <text evidence="8">The sequence shown here is derived from an EMBL/GenBank/DDBJ whole genome shotgun (WGS) entry which is preliminary data.</text>
</comment>
<dbReference type="GO" id="GO:0016672">
    <property type="term" value="F:oxidoreductase activity, acting on a sulfur group of donors, quinone or similar compound as acceptor"/>
    <property type="evidence" value="ECO:0007669"/>
    <property type="project" value="UniProtKB-UniRule"/>
</dbReference>
<comment type="function">
    <text evidence="5">Part of the MsrPQ system that repairs oxidized periplasmic proteins containing methionine sulfoxide residues (Met-O), using respiratory chain electrons. Thus protects these proteins from oxidative-stress damage caused by reactive species of oxygen and chlorine generated by the host defense mechanisms. MsrPQ is essential for the maintenance of envelope integrity under bleach stress, rescuing a wide series of structurally unrelated periplasmic proteins from methionine oxidation. The catalytic subunit MsrP is non-stereospecific, being able to reduce both (R-) and (S-) diastereoisomers of methionine sulfoxide.</text>
</comment>
<feature type="binding site" evidence="5">
    <location>
        <position position="225"/>
    </location>
    <ligand>
        <name>Mo-molybdopterin</name>
        <dbReference type="ChEBI" id="CHEBI:71302"/>
    </ligand>
</feature>
<evidence type="ECO:0000313" key="9">
    <source>
        <dbReference type="Proteomes" id="UP000295293"/>
    </source>
</evidence>
<gene>
    <name evidence="5" type="primary">msrP</name>
    <name evidence="8" type="ORF">DFR29_11761</name>
</gene>
<name>A0A4R6YNF0_9GAMM</name>
<dbReference type="InterPro" id="IPR000572">
    <property type="entry name" value="OxRdtase_Mopterin-bd_dom"/>
</dbReference>
<keyword evidence="9" id="KW-1185">Reference proteome</keyword>
<organism evidence="8 9">
    <name type="scientific">Tahibacter aquaticus</name>
    <dbReference type="NCBI Taxonomy" id="520092"/>
    <lineage>
        <taxon>Bacteria</taxon>
        <taxon>Pseudomonadati</taxon>
        <taxon>Pseudomonadota</taxon>
        <taxon>Gammaproteobacteria</taxon>
        <taxon>Lysobacterales</taxon>
        <taxon>Rhodanobacteraceae</taxon>
        <taxon>Tahibacter</taxon>
    </lineage>
</organism>
<keyword evidence="1 5" id="KW-0500">Molybdenum</keyword>
<evidence type="ECO:0000313" key="8">
    <source>
        <dbReference type="EMBL" id="TDR39156.1"/>
    </source>
</evidence>
<dbReference type="GO" id="GO:0043546">
    <property type="term" value="F:molybdopterin cofactor binding"/>
    <property type="evidence" value="ECO:0007669"/>
    <property type="project" value="UniProtKB-UniRule"/>
</dbReference>
<dbReference type="Gene3D" id="3.90.420.10">
    <property type="entry name" value="Oxidoreductase, molybdopterin-binding domain"/>
    <property type="match status" value="1"/>
</dbReference>
<dbReference type="PANTHER" id="PTHR43032:SF3">
    <property type="entry name" value="PROTEIN-METHIONINE-SULFOXIDE REDUCTASE CATALYTIC SUBUNIT MSRP"/>
    <property type="match status" value="1"/>
</dbReference>
<comment type="subunit">
    <text evidence="5">Heterodimer of a catalytic subunit (MsrP) and a heme-binding subunit (MsrQ).</text>
</comment>
<feature type="binding site" evidence="5">
    <location>
        <position position="142"/>
    </location>
    <ligand>
        <name>Mo-molybdopterin</name>
        <dbReference type="ChEBI" id="CHEBI:71302"/>
    </ligand>
    <ligandPart>
        <name>Mo</name>
        <dbReference type="ChEBI" id="CHEBI:28685"/>
    </ligandPart>
</feature>
<dbReference type="Pfam" id="PF00174">
    <property type="entry name" value="Oxidored_molyb"/>
    <property type="match status" value="1"/>
</dbReference>
<dbReference type="EC" id="1.8.5.-" evidence="5"/>
<dbReference type="EMBL" id="SNZH01000017">
    <property type="protein sequence ID" value="TDR39156.1"/>
    <property type="molecule type" value="Genomic_DNA"/>
</dbReference>
<dbReference type="PANTHER" id="PTHR43032">
    <property type="entry name" value="PROTEIN-METHIONINE-SULFOXIDE REDUCTASE"/>
    <property type="match status" value="1"/>
</dbReference>
<feature type="binding site" evidence="5">
    <location>
        <begin position="241"/>
        <end position="243"/>
    </location>
    <ligand>
        <name>Mo-molybdopterin</name>
        <dbReference type="ChEBI" id="CHEBI:71302"/>
    </ligand>
</feature>
<reference evidence="8 9" key="1">
    <citation type="submission" date="2019-03" db="EMBL/GenBank/DDBJ databases">
        <title>Genomic Encyclopedia of Type Strains, Phase IV (KMG-IV): sequencing the most valuable type-strain genomes for metagenomic binning, comparative biology and taxonomic classification.</title>
        <authorList>
            <person name="Goeker M."/>
        </authorList>
    </citation>
    <scope>NUCLEOTIDE SEQUENCE [LARGE SCALE GENOMIC DNA]</scope>
    <source>
        <strain evidence="8 9">DSM 21667</strain>
    </source>
</reference>
<proteinExistence type="inferred from homology"/>
<dbReference type="HAMAP" id="MF_01206">
    <property type="entry name" value="MsrP"/>
    <property type="match status" value="1"/>
</dbReference>
<protein>
    <recommendedName>
        <fullName evidence="5">Protein-methionine-sulfoxide reductase catalytic subunit MsrP</fullName>
        <ecNumber evidence="5">1.8.5.-</ecNumber>
    </recommendedName>
</protein>
<dbReference type="SUPFAM" id="SSF56524">
    <property type="entry name" value="Oxidoreductase molybdopterin-binding domain"/>
    <property type="match status" value="1"/>
</dbReference>
<feature type="binding site" evidence="5">
    <location>
        <position position="84"/>
    </location>
    <ligand>
        <name>Mo-molybdopterin</name>
        <dbReference type="ChEBI" id="CHEBI:71302"/>
    </ligand>
</feature>
<feature type="binding site" evidence="5">
    <location>
        <position position="177"/>
    </location>
    <ligand>
        <name>Mo-molybdopterin</name>
        <dbReference type="ChEBI" id="CHEBI:71302"/>
    </ligand>
</feature>
<feature type="domain" description="Oxidoreductase molybdopterin-binding" evidence="7">
    <location>
        <begin position="103"/>
        <end position="259"/>
    </location>
</feature>
<dbReference type="AlphaFoldDB" id="A0A4R6YNF0"/>
<evidence type="ECO:0000256" key="4">
    <source>
        <dbReference type="ARBA" id="ARBA00023002"/>
    </source>
</evidence>
<evidence type="ECO:0000256" key="6">
    <source>
        <dbReference type="SAM" id="MobiDB-lite"/>
    </source>
</evidence>
<dbReference type="PROSITE" id="PS51318">
    <property type="entry name" value="TAT"/>
    <property type="match status" value="1"/>
</dbReference>
<sequence length="327" mass="36253">MKPYRVAPIAGSDITPESVYLQRRGFLRGLGLLAPLLASGCSSGGDAGAPADSGPSGAVLPATRNSRWDSKEELTSWRDATSYNNYYEFGTGKGDPARHAGRFQPQPWTVEVAGHAEVIGRFSLEDLLKPHTLEERIYRHRCVEAWSMVIPWIGIPLGECLKRFKPTSRAKYVAFTTVNRPQEMPGLAYDVLDWPYREALRIDEAMHPLAMLAVGLYGRALPNQNGAPLRLVVPWKYGFKGAKSIVRIEFWENQPSTSWNIAGPSEYGFYSNVNPAVDHPRWTQSSERRIAGSGGSLFAKRIATLPFNGYADEVASLYAGMNLRANY</sequence>
<keyword evidence="4 5" id="KW-0560">Oxidoreductase</keyword>
<dbReference type="OrthoDB" id="9795587at2"/>
<dbReference type="RefSeq" id="WP_133821011.1">
    <property type="nucleotide sequence ID" value="NZ_SNZH01000017.1"/>
</dbReference>
<comment type="PTM">
    <text evidence="5">Predicted to be exported by the Tat system. The position of the signal peptide cleavage has not been experimentally proven.</text>
</comment>
<evidence type="ECO:0000259" key="7">
    <source>
        <dbReference type="Pfam" id="PF00174"/>
    </source>
</evidence>
<evidence type="ECO:0000256" key="2">
    <source>
        <dbReference type="ARBA" id="ARBA00022723"/>
    </source>
</evidence>
<dbReference type="GO" id="GO:0046872">
    <property type="term" value="F:metal ion binding"/>
    <property type="evidence" value="ECO:0007669"/>
    <property type="project" value="UniProtKB-KW"/>
</dbReference>
<dbReference type="GO" id="GO:0030091">
    <property type="term" value="P:protein repair"/>
    <property type="evidence" value="ECO:0007669"/>
    <property type="project" value="UniProtKB-UniRule"/>
</dbReference>
<dbReference type="InterPro" id="IPR006311">
    <property type="entry name" value="TAT_signal"/>
</dbReference>
<feature type="compositionally biased region" description="Low complexity" evidence="6">
    <location>
        <begin position="48"/>
        <end position="58"/>
    </location>
</feature>
<comment type="catalytic activity">
    <reaction evidence="5">
        <text>L-methionyl-[protein] + a quinone + H2O = L-methionyl-(S)-S-oxide-[protein] + a quinol</text>
        <dbReference type="Rhea" id="RHEA:51292"/>
        <dbReference type="Rhea" id="RHEA-COMP:12313"/>
        <dbReference type="Rhea" id="RHEA-COMP:12315"/>
        <dbReference type="ChEBI" id="CHEBI:15377"/>
        <dbReference type="ChEBI" id="CHEBI:16044"/>
        <dbReference type="ChEBI" id="CHEBI:24646"/>
        <dbReference type="ChEBI" id="CHEBI:44120"/>
        <dbReference type="ChEBI" id="CHEBI:132124"/>
    </reaction>
</comment>
<feature type="binding site" evidence="5">
    <location>
        <position position="230"/>
    </location>
    <ligand>
        <name>Mo-molybdopterin</name>
        <dbReference type="ChEBI" id="CHEBI:71302"/>
    </ligand>
</feature>
<keyword evidence="3 5" id="KW-0732">Signal</keyword>
<accession>A0A4R6YNF0</accession>
<feature type="binding site" evidence="5">
    <location>
        <begin position="87"/>
        <end position="88"/>
    </location>
    <ligand>
        <name>Mo-molybdopterin</name>
        <dbReference type="ChEBI" id="CHEBI:71302"/>
    </ligand>
</feature>
<dbReference type="Proteomes" id="UP000295293">
    <property type="component" value="Unassembled WGS sequence"/>
</dbReference>
<evidence type="ECO:0000256" key="1">
    <source>
        <dbReference type="ARBA" id="ARBA00022505"/>
    </source>
</evidence>
<dbReference type="InterPro" id="IPR022867">
    <property type="entry name" value="MsrP"/>
</dbReference>
<dbReference type="InterPro" id="IPR036374">
    <property type="entry name" value="OxRdtase_Mopterin-bd_sf"/>
</dbReference>
<evidence type="ECO:0000256" key="5">
    <source>
        <dbReference type="HAMAP-Rule" id="MF_01206"/>
    </source>
</evidence>
<comment type="catalytic activity">
    <reaction evidence="5">
        <text>L-methionyl-[protein] + a quinone + H2O = L-methionyl-(R)-S-oxide-[protein] + a quinol</text>
        <dbReference type="Rhea" id="RHEA:51296"/>
        <dbReference type="Rhea" id="RHEA-COMP:12313"/>
        <dbReference type="Rhea" id="RHEA-COMP:12314"/>
        <dbReference type="ChEBI" id="CHEBI:15377"/>
        <dbReference type="ChEBI" id="CHEBI:16044"/>
        <dbReference type="ChEBI" id="CHEBI:24646"/>
        <dbReference type="ChEBI" id="CHEBI:45764"/>
        <dbReference type="ChEBI" id="CHEBI:132124"/>
    </reaction>
</comment>